<dbReference type="Proteomes" id="UP001642409">
    <property type="component" value="Unassembled WGS sequence"/>
</dbReference>
<feature type="transmembrane region" description="Helical" evidence="1">
    <location>
        <begin position="653"/>
        <end position="672"/>
    </location>
</feature>
<evidence type="ECO:0000313" key="2">
    <source>
        <dbReference type="EMBL" id="CAI9949913.1"/>
    </source>
</evidence>
<feature type="transmembrane region" description="Helical" evidence="1">
    <location>
        <begin position="710"/>
        <end position="729"/>
    </location>
</feature>
<keyword evidence="1" id="KW-0812">Transmembrane</keyword>
<dbReference type="EMBL" id="CATOUU010000805">
    <property type="protein sequence ID" value="CAI9949913.1"/>
    <property type="molecule type" value="Genomic_DNA"/>
</dbReference>
<dbReference type="EMBL" id="CAXDID020000198">
    <property type="protein sequence ID" value="CAL6053743.1"/>
    <property type="molecule type" value="Genomic_DNA"/>
</dbReference>
<protein>
    <submittedName>
        <fullName evidence="3">Hypothetical_protein</fullName>
    </submittedName>
</protein>
<dbReference type="AlphaFoldDB" id="A0AA86Q279"/>
<keyword evidence="4" id="KW-1185">Reference proteome</keyword>
<feature type="transmembrane region" description="Helical" evidence="1">
    <location>
        <begin position="606"/>
        <end position="632"/>
    </location>
</feature>
<evidence type="ECO:0000313" key="3">
    <source>
        <dbReference type="EMBL" id="CAL6053743.1"/>
    </source>
</evidence>
<evidence type="ECO:0000256" key="1">
    <source>
        <dbReference type="SAM" id="Phobius"/>
    </source>
</evidence>
<evidence type="ECO:0000313" key="4">
    <source>
        <dbReference type="Proteomes" id="UP001642409"/>
    </source>
</evidence>
<gene>
    <name evidence="2" type="ORF">HINF_LOCUS37558</name>
    <name evidence="3" type="ORF">HINF_LOCUS45599</name>
</gene>
<proteinExistence type="predicted"/>
<reference evidence="3 4" key="2">
    <citation type="submission" date="2024-07" db="EMBL/GenBank/DDBJ databases">
        <authorList>
            <person name="Akdeniz Z."/>
        </authorList>
    </citation>
    <scope>NUCLEOTIDE SEQUENCE [LARGE SCALE GENOMIC DNA]</scope>
</reference>
<keyword evidence="1" id="KW-1133">Transmembrane helix</keyword>
<organism evidence="2">
    <name type="scientific">Hexamita inflata</name>
    <dbReference type="NCBI Taxonomy" id="28002"/>
    <lineage>
        <taxon>Eukaryota</taxon>
        <taxon>Metamonada</taxon>
        <taxon>Diplomonadida</taxon>
        <taxon>Hexamitidae</taxon>
        <taxon>Hexamitinae</taxon>
        <taxon>Hexamita</taxon>
    </lineage>
</organism>
<keyword evidence="1" id="KW-0472">Membrane</keyword>
<comment type="caution">
    <text evidence="2">The sequence shown here is derived from an EMBL/GenBank/DDBJ whole genome shotgun (WGS) entry which is preliminary data.</text>
</comment>
<reference evidence="2" key="1">
    <citation type="submission" date="2023-06" db="EMBL/GenBank/DDBJ databases">
        <authorList>
            <person name="Kurt Z."/>
        </authorList>
    </citation>
    <scope>NUCLEOTIDE SEQUENCE</scope>
</reference>
<sequence>MQQVSQFSVFGFNTLKQDIIDSDIFVMINYSILTGALICMQCNIDIKKSQLEFIAHGIQISALILQSIKIVQITHVNISFRFKSNFSSAIVNSVNQTLTSFKIAQSIITGFNYQFSISNGYICSKMYVDVHIEMASLSVCIENMAKFGTSSFTATQTELETVICANICKIPNYYITYGLCQQQPYFSTILSNETVICQHPFVFNDQNNLCECDFGFYLNVSFCVNVIEQFSISQKNATILENELRTEIQKTELELKTAFIGLEQIIINNITALVQNMNDNDLTISNNIISTNQTIHKNINDLRAENTNQFSIMTGQIENKHFQTTNHINTEFNRLTTLINDNQENIKNNFATQKVAIDDFRANMVTSFNYVDTHITDIQTEYKADINVVKTKLDTQITQINDNQVNVKNNFTDQKSQITDLATTINTRFTTLDSFVSSANAKLDALKTQLTGSQTSIESKINGMSTQITSTLATKTQLTDVQTYITNTVSTQQYLKAVYDSLNTQVQSIYNKLNIGGQVQISQTQFNCLMAGINDENILLKRVVDGLLECDIQLCISYFTQYCIFHNNIQQKTLNTVLITCHCVIDYDVFTCKVFGNLRIVKIFSILLKILTTLYITLYYYILALVALISTIRLHSLSSTVLNLLFQPGNNRYIVMWLIVVYLKQYIVLLLIPSFSPNQDGEAVQLSGTLNILNILFNKNDTMIQQVIFIQYWKSIFTTFIEFIFAAFVSSSHPLLQQQLGTSISSMPTTLKFPFGFRLQKIIFPKYLYL</sequence>
<name>A0AA86Q279_9EUKA</name>
<accession>A0AA86Q279</accession>